<dbReference type="InterPro" id="IPR007220">
    <property type="entry name" value="ORC2"/>
</dbReference>
<dbReference type="EMBL" id="FR824120">
    <property type="protein sequence ID" value="CCA19650.1"/>
    <property type="molecule type" value="Genomic_DNA"/>
</dbReference>
<feature type="domain" description="Origin recognition complex subunit 2 RecA-like" evidence="3">
    <location>
        <begin position="125"/>
        <end position="282"/>
    </location>
</feature>
<dbReference type="GO" id="GO:0006260">
    <property type="term" value="P:DNA replication"/>
    <property type="evidence" value="ECO:0007669"/>
    <property type="project" value="UniProtKB-UniRule"/>
</dbReference>
<dbReference type="Pfam" id="PF04084">
    <property type="entry name" value="RecA-like_ORC2"/>
    <property type="match status" value="1"/>
</dbReference>
<sequence>MTSFTDATAKSSPKQREGANCSEKNEPSSSRLVGDLKANEYFTSRRIGRKRTKTKTYSPPNSDGPKKRNKLSKASNKRDGKQSTQKEKKEKKTLPFTLPKREVIFDVFEKFDALCSKSIQTDEQKPQERIFTDWQSTLLAGFNILCYGFGSKVKILKEFGEKYVADSFVLQLHGYLKSVSIQYVCTFILEKIMKFKRSITSQALEQTCRDIVMLQKSTSYPRTILIVHSLDGYALRNLEFQRCLSILSTARFIHVLASIDHINSPSMWLESDLERYQWVYHQLDSDSPYDQEIAWQSSTSQKETKQSFTGIRYILQSLAPKDVSILRCIARIQWAAATSTTRSTQVFAEYHKVYKEAAKELLVRSYGAFNSSIKTLKDHGLVCHRQMRGIEQLDISFDDKHVIEEILCSPEIGNTCKAD</sequence>
<dbReference type="InterPro" id="IPR056772">
    <property type="entry name" value="RecA-like_ORC2"/>
</dbReference>
<gene>
    <name evidence="4" type="primary">AlNc14C75G5068</name>
    <name evidence="5" type="synonym">AlNc14C179G8186</name>
    <name evidence="4" type="ORF">ALNC14_057930</name>
    <name evidence="5" type="ORF">ALNC14_092250</name>
</gene>
<comment type="similarity">
    <text evidence="1">Belongs to the ORC2 family.</text>
</comment>
<protein>
    <recommendedName>
        <fullName evidence="1">Origin recognition complex subunit 2</fullName>
    </recommendedName>
</protein>
<evidence type="ECO:0000313" key="4">
    <source>
        <dbReference type="EMBL" id="CCA19650.1"/>
    </source>
</evidence>
<dbReference type="EMBL" id="FR824224">
    <property type="protein sequence ID" value="CCA23082.1"/>
    <property type="molecule type" value="Genomic_DNA"/>
</dbReference>
<dbReference type="PANTHER" id="PTHR14052:SF0">
    <property type="entry name" value="ORIGIN RECOGNITION COMPLEX SUBUNIT 2"/>
    <property type="match status" value="1"/>
</dbReference>
<evidence type="ECO:0000259" key="3">
    <source>
        <dbReference type="Pfam" id="PF04084"/>
    </source>
</evidence>
<reference evidence="4" key="2">
    <citation type="submission" date="2011-02" db="EMBL/GenBank/DDBJ databases">
        <authorList>
            <person name="MacLean D."/>
        </authorList>
    </citation>
    <scope>NUCLEOTIDE SEQUENCE</scope>
</reference>
<evidence type="ECO:0000256" key="1">
    <source>
        <dbReference type="RuleBase" id="RU368084"/>
    </source>
</evidence>
<dbReference type="HOGENOM" id="CLU_018596_1_0_1"/>
<name>F0WEL8_9STRA</name>
<organism evidence="4">
    <name type="scientific">Albugo laibachii Nc14</name>
    <dbReference type="NCBI Taxonomy" id="890382"/>
    <lineage>
        <taxon>Eukaryota</taxon>
        <taxon>Sar</taxon>
        <taxon>Stramenopiles</taxon>
        <taxon>Oomycota</taxon>
        <taxon>Peronosporomycetes</taxon>
        <taxon>Albuginales</taxon>
        <taxon>Albuginaceae</taxon>
        <taxon>Albugo</taxon>
    </lineage>
</organism>
<comment type="function">
    <text evidence="1">Component of the origin recognition complex (ORC) that binds origins of replication. DNA-binding is ATP-dependent. ORC is required to assemble the pre-replication complex necessary to initiate DNA replication.</text>
</comment>
<accession>F0WEL8</accession>
<evidence type="ECO:0000313" key="5">
    <source>
        <dbReference type="EMBL" id="CCA23082.1"/>
    </source>
</evidence>
<reference evidence="4" key="1">
    <citation type="journal article" date="2011" name="PLoS Biol.">
        <title>Gene gain and loss during evolution of obligate parasitism in the white rust pathogen of Arabidopsis thaliana.</title>
        <authorList>
            <person name="Kemen E."/>
            <person name="Gardiner A."/>
            <person name="Schultz-Larsen T."/>
            <person name="Kemen A.C."/>
            <person name="Balmuth A.L."/>
            <person name="Robert-Seilaniantz A."/>
            <person name="Bailey K."/>
            <person name="Holub E."/>
            <person name="Studholme D.J."/>
            <person name="Maclean D."/>
            <person name="Jones J.D."/>
        </authorList>
    </citation>
    <scope>NUCLEOTIDE SEQUENCE</scope>
</reference>
<proteinExistence type="inferred from homology"/>
<dbReference type="PANTHER" id="PTHR14052">
    <property type="entry name" value="ORIGIN RECOGNITION COMPLEX SUBUNIT 2"/>
    <property type="match status" value="1"/>
</dbReference>
<feature type="region of interest" description="Disordered" evidence="2">
    <location>
        <begin position="1"/>
        <end position="92"/>
    </location>
</feature>
<evidence type="ECO:0000256" key="2">
    <source>
        <dbReference type="SAM" id="MobiDB-lite"/>
    </source>
</evidence>
<feature type="compositionally biased region" description="Basic and acidic residues" evidence="2">
    <location>
        <begin position="76"/>
        <end position="92"/>
    </location>
</feature>
<comment type="subcellular location">
    <subcellularLocation>
        <location evidence="1">Nucleus</location>
    </subcellularLocation>
</comment>
<comment type="subunit">
    <text evidence="1">Component of the origin recognition complex (ORC).</text>
</comment>
<dbReference type="GO" id="GO:0005664">
    <property type="term" value="C:nuclear origin of replication recognition complex"/>
    <property type="evidence" value="ECO:0007669"/>
    <property type="project" value="UniProtKB-UniRule"/>
</dbReference>
<keyword evidence="1" id="KW-0539">Nucleus</keyword>
<keyword evidence="1" id="KW-0235">DNA replication</keyword>
<dbReference type="GO" id="GO:0003688">
    <property type="term" value="F:DNA replication origin binding"/>
    <property type="evidence" value="ECO:0007669"/>
    <property type="project" value="UniProtKB-UniRule"/>
</dbReference>
<feature type="compositionally biased region" description="Polar residues" evidence="2">
    <location>
        <begin position="1"/>
        <end position="12"/>
    </location>
</feature>
<dbReference type="AlphaFoldDB" id="F0WEL8"/>